<dbReference type="GO" id="GO:0005737">
    <property type="term" value="C:cytoplasm"/>
    <property type="evidence" value="ECO:0007669"/>
    <property type="project" value="UniProtKB-UniRule"/>
</dbReference>
<reference evidence="8" key="1">
    <citation type="submission" date="2020-08" db="EMBL/GenBank/DDBJ databases">
        <title>Studying the diversity of plant-associated saprophytic bacteria and their role in host health and plant-pathogen interactions.</title>
        <authorList>
            <person name="Potnis N."/>
        </authorList>
    </citation>
    <scope>NUCLEOTIDE SEQUENCE</scope>
    <source>
        <strain evidence="8">F21</strain>
    </source>
</reference>
<evidence type="ECO:0000256" key="1">
    <source>
        <dbReference type="ARBA" id="ARBA00004453"/>
    </source>
</evidence>
<dbReference type="GO" id="GO:0003690">
    <property type="term" value="F:double-stranded DNA binding"/>
    <property type="evidence" value="ECO:0007669"/>
    <property type="project" value="TreeGrafter"/>
</dbReference>
<proteinExistence type="inferred from homology"/>
<dbReference type="GO" id="GO:0043590">
    <property type="term" value="C:bacterial nucleoid"/>
    <property type="evidence" value="ECO:0007669"/>
    <property type="project" value="TreeGrafter"/>
</dbReference>
<evidence type="ECO:0000256" key="4">
    <source>
        <dbReference type="ARBA" id="ARBA00022490"/>
    </source>
</evidence>
<accession>A0AB73H2W9</accession>
<evidence type="ECO:0000256" key="7">
    <source>
        <dbReference type="SAM" id="SignalP"/>
    </source>
</evidence>
<evidence type="ECO:0000256" key="2">
    <source>
        <dbReference type="ARBA" id="ARBA00008657"/>
    </source>
</evidence>
<dbReference type="PANTHER" id="PTHR38103:SF1">
    <property type="entry name" value="RECOMBINATION-ASSOCIATED PROTEIN RDGC"/>
    <property type="match status" value="1"/>
</dbReference>
<evidence type="ECO:0000256" key="6">
    <source>
        <dbReference type="HAMAP-Rule" id="MF_00194"/>
    </source>
</evidence>
<name>A0AB73H2W9_9XANT</name>
<protein>
    <recommendedName>
        <fullName evidence="3 6">Recombination-associated protein RdgC</fullName>
    </recommendedName>
</protein>
<dbReference type="RefSeq" id="WP_184578801.1">
    <property type="nucleotide sequence ID" value="NZ_JACIIQ010000025.1"/>
</dbReference>
<evidence type="ECO:0000256" key="5">
    <source>
        <dbReference type="ARBA" id="ARBA00023172"/>
    </source>
</evidence>
<sequence>MFFRSMVIFKFPLAFATSLTTMAADEGDTGLNNVLAQARIKPVGPLEMSSTGFVPPMGETDEALFFKSEHFIWISVQTQKKIMPPSAINTVFKARLADLEEKEGRKIGGKARKRLKDDVMHEMLPRAFVTEGRTDAYLDLQRGMIVVDASSRKSAEAVVSALRGALGSFPATPVNAEVAPRSVLTGWVAGEPLPELFALADECELKDPIDGGAVARFSKQELGEEEVKKNLEAGKMATKVGFIHEDHVSFVLGEDLIVRKIKLLDGAVDSLENDSREDLRAELNARFTLMTAEFSRLIDTVSSALKFSAVE</sequence>
<dbReference type="Proteomes" id="UP000528595">
    <property type="component" value="Unassembled WGS sequence"/>
</dbReference>
<keyword evidence="4 6" id="KW-0963">Cytoplasm</keyword>
<dbReference type="NCBIfam" id="NF001464">
    <property type="entry name" value="PRK00321.1-5"/>
    <property type="match status" value="1"/>
</dbReference>
<dbReference type="InterPro" id="IPR007476">
    <property type="entry name" value="RdgC"/>
</dbReference>
<keyword evidence="7" id="KW-0732">Signal</keyword>
<feature type="chain" id="PRO_5044495304" description="Recombination-associated protein RdgC" evidence="7">
    <location>
        <begin position="24"/>
        <end position="311"/>
    </location>
</feature>
<comment type="similarity">
    <text evidence="2 6">Belongs to the RdgC family.</text>
</comment>
<comment type="function">
    <text evidence="6">May be involved in recombination.</text>
</comment>
<dbReference type="GO" id="GO:0006310">
    <property type="term" value="P:DNA recombination"/>
    <property type="evidence" value="ECO:0007669"/>
    <property type="project" value="UniProtKB-UniRule"/>
</dbReference>
<comment type="subcellular location">
    <subcellularLocation>
        <location evidence="1 6">Cytoplasm</location>
        <location evidence="1 6">Nucleoid</location>
    </subcellularLocation>
</comment>
<evidence type="ECO:0000256" key="3">
    <source>
        <dbReference type="ARBA" id="ARBA00022296"/>
    </source>
</evidence>
<evidence type="ECO:0000313" key="8">
    <source>
        <dbReference type="EMBL" id="MBB5672490.1"/>
    </source>
</evidence>
<organism evidence="8">
    <name type="scientific">Xanthomonas arboricola</name>
    <dbReference type="NCBI Taxonomy" id="56448"/>
    <lineage>
        <taxon>Bacteria</taxon>
        <taxon>Pseudomonadati</taxon>
        <taxon>Pseudomonadota</taxon>
        <taxon>Gammaproteobacteria</taxon>
        <taxon>Lysobacterales</taxon>
        <taxon>Lysobacteraceae</taxon>
        <taxon>Xanthomonas</taxon>
    </lineage>
</organism>
<dbReference type="HAMAP" id="MF_00194">
    <property type="entry name" value="RdgC"/>
    <property type="match status" value="1"/>
</dbReference>
<dbReference type="GO" id="GO:0000018">
    <property type="term" value="P:regulation of DNA recombination"/>
    <property type="evidence" value="ECO:0007669"/>
    <property type="project" value="TreeGrafter"/>
</dbReference>
<dbReference type="AlphaFoldDB" id="A0AB73H2W9"/>
<dbReference type="EMBL" id="JACIIQ010000025">
    <property type="protein sequence ID" value="MBB5672490.1"/>
    <property type="molecule type" value="Genomic_DNA"/>
</dbReference>
<comment type="caution">
    <text evidence="8">The sequence shown here is derived from an EMBL/GenBank/DDBJ whole genome shotgun (WGS) entry which is preliminary data.</text>
</comment>
<dbReference type="PANTHER" id="PTHR38103">
    <property type="entry name" value="RECOMBINATION-ASSOCIATED PROTEIN RDGC"/>
    <property type="match status" value="1"/>
</dbReference>
<gene>
    <name evidence="6" type="primary">rdgC</name>
    <name evidence="8" type="ORF">FHR65_004091</name>
</gene>
<dbReference type="Pfam" id="PF04381">
    <property type="entry name" value="RdgC"/>
    <property type="match status" value="1"/>
</dbReference>
<feature type="signal peptide" evidence="7">
    <location>
        <begin position="1"/>
        <end position="23"/>
    </location>
</feature>
<keyword evidence="5 6" id="KW-0233">DNA recombination</keyword>